<dbReference type="PANTHER" id="PTHR37471">
    <property type="entry name" value="UNNAMED PRODUCT"/>
    <property type="match status" value="1"/>
</dbReference>
<proteinExistence type="predicted"/>
<dbReference type="AlphaFoldDB" id="A0A7J6PRU7"/>
<feature type="transmembrane region" description="Helical" evidence="1">
    <location>
        <begin position="36"/>
        <end position="53"/>
    </location>
</feature>
<evidence type="ECO:0000313" key="2">
    <source>
        <dbReference type="EMBL" id="KAF4698805.1"/>
    </source>
</evidence>
<keyword evidence="1" id="KW-0812">Transmembrane</keyword>
<dbReference type="SUPFAM" id="SSF53474">
    <property type="entry name" value="alpha/beta-Hydrolases"/>
    <property type="match status" value="1"/>
</dbReference>
<gene>
    <name evidence="2" type="ORF">FOZ63_031482</name>
</gene>
<protein>
    <recommendedName>
        <fullName evidence="4">AB hydrolase-1 domain-containing protein</fullName>
    </recommendedName>
</protein>
<dbReference type="Gene3D" id="3.40.50.1820">
    <property type="entry name" value="alpha/beta hydrolase"/>
    <property type="match status" value="1"/>
</dbReference>
<organism evidence="2 3">
    <name type="scientific">Perkinsus olseni</name>
    <name type="common">Perkinsus atlanticus</name>
    <dbReference type="NCBI Taxonomy" id="32597"/>
    <lineage>
        <taxon>Eukaryota</taxon>
        <taxon>Sar</taxon>
        <taxon>Alveolata</taxon>
        <taxon>Perkinsozoa</taxon>
        <taxon>Perkinsea</taxon>
        <taxon>Perkinsida</taxon>
        <taxon>Perkinsidae</taxon>
        <taxon>Perkinsus</taxon>
    </lineage>
</organism>
<dbReference type="Proteomes" id="UP000553632">
    <property type="component" value="Unassembled WGS sequence"/>
</dbReference>
<dbReference type="EMBL" id="JABANO010038286">
    <property type="protein sequence ID" value="KAF4698805.1"/>
    <property type="molecule type" value="Genomic_DNA"/>
</dbReference>
<accession>A0A7J6PRU7</accession>
<name>A0A7J6PRU7_PEROL</name>
<keyword evidence="1" id="KW-0472">Membrane</keyword>
<keyword evidence="1" id="KW-1133">Transmembrane helix</keyword>
<sequence>MCTALESITFLRWRAKIRDGNVQTIGQLARVYGRHFLRFWLTLEIYFYFIYLWKYRQLNRKAHLPPLCEGPSRCPTRMERLKRCLRGLHEIHVHTAVNPTHSASEPMLERTDKRSISIVPHAFVDFHVFPQCTSQSQQLIGSKDPHQNLNKEAQSLLDVCNWSPSSRRRGRLGGVGSKTDFTCEQLVREWELTHNKGVGILRQPSSGLFATEDSTVDDDMWAVRVRALLRAEISSWYFGAPVDSLQRGNLEEWVAEYFFEYRQADELSTAEKQELRVLVDYLAEWAHISGDLRDGTNEDVKCMRIMNDPIPAAKYRSGTMEYWYSRAPEGENPTLQPIVFCHGLGVGLLPYIPFVRDIRRAFPDRDIFCIEVPHVAMRPYPNLPSAREMSVVVADMLTAWGYSQAHMIGHSFGTFVVRWMLVVMPLRKCKIEQDGKIYLRLMTHEPSRIASLSLVDPVCFLLVKNDLLLNTQRKAHEDPIGILATYLVFRELYTAHTLTRNLFWEQNNVWPEELRGVPTHVSLCGRDFIIPAHSVRRLLEAEAAARLEITRDEQLNKFRRQQQPLKSRMSGRESLFQPLTVDWNDEGIHGEALNNGHWRRRVLRQIADLMKEK</sequence>
<evidence type="ECO:0000256" key="1">
    <source>
        <dbReference type="SAM" id="Phobius"/>
    </source>
</evidence>
<dbReference type="InterPro" id="IPR029058">
    <property type="entry name" value="AB_hydrolase_fold"/>
</dbReference>
<evidence type="ECO:0000313" key="3">
    <source>
        <dbReference type="Proteomes" id="UP000553632"/>
    </source>
</evidence>
<keyword evidence="3" id="KW-1185">Reference proteome</keyword>
<reference evidence="2 3" key="1">
    <citation type="submission" date="2020-04" db="EMBL/GenBank/DDBJ databases">
        <title>Perkinsus olseni comparative genomics.</title>
        <authorList>
            <person name="Bogema D.R."/>
        </authorList>
    </citation>
    <scope>NUCLEOTIDE SEQUENCE [LARGE SCALE GENOMIC DNA]</scope>
    <source>
        <strain evidence="2 3">ATCC PRA-207</strain>
    </source>
</reference>
<comment type="caution">
    <text evidence="2">The sequence shown here is derived from an EMBL/GenBank/DDBJ whole genome shotgun (WGS) entry which is preliminary data.</text>
</comment>
<dbReference type="PANTHER" id="PTHR37471:SF1">
    <property type="entry name" value="AB HYDROLASE-1 DOMAIN-CONTAINING PROTEIN"/>
    <property type="match status" value="1"/>
</dbReference>
<evidence type="ECO:0008006" key="4">
    <source>
        <dbReference type="Google" id="ProtNLM"/>
    </source>
</evidence>